<dbReference type="PATRIC" id="fig|189381.12.peg.1084"/>
<reference evidence="3" key="1">
    <citation type="submission" date="2015-07" db="EMBL/GenBank/DDBJ databases">
        <title>Fjat-14235 jcm11544.</title>
        <authorList>
            <person name="Liu B."/>
            <person name="Wang J."/>
            <person name="Zhu Y."/>
            <person name="Liu G."/>
            <person name="Chen Q."/>
            <person name="Chen Z."/>
            <person name="Lan J."/>
            <person name="Che J."/>
            <person name="Ge C."/>
            <person name="Shi H."/>
            <person name="Pan Z."/>
            <person name="Liu X."/>
        </authorList>
    </citation>
    <scope>NUCLEOTIDE SEQUENCE [LARGE SCALE GENOMIC DNA]</scope>
    <source>
        <strain evidence="3">JCM 11544</strain>
    </source>
</reference>
<dbReference type="RefSeq" id="WP_053427003.1">
    <property type="nucleotide sequence ID" value="NZ_JAUKEF010000001.1"/>
</dbReference>
<proteinExistence type="predicted"/>
<protein>
    <recommendedName>
        <fullName evidence="4">Oxidoreductase</fullName>
    </recommendedName>
</protein>
<dbReference type="InterPro" id="IPR015943">
    <property type="entry name" value="WD40/YVTN_repeat-like_dom_sf"/>
</dbReference>
<evidence type="ECO:0000313" key="2">
    <source>
        <dbReference type="EMBL" id="KON91811.1"/>
    </source>
</evidence>
<feature type="region of interest" description="Disordered" evidence="1">
    <location>
        <begin position="30"/>
        <end position="51"/>
    </location>
</feature>
<name>A0A0M0GQV4_9BACI</name>
<dbReference type="STRING" id="189381.GCA_900166615_03330"/>
<dbReference type="CDD" id="cd15482">
    <property type="entry name" value="Sialidase_non-viral"/>
    <property type="match status" value="1"/>
</dbReference>
<evidence type="ECO:0000256" key="1">
    <source>
        <dbReference type="SAM" id="MobiDB-lite"/>
    </source>
</evidence>
<dbReference type="Proteomes" id="UP000037405">
    <property type="component" value="Unassembled WGS sequence"/>
</dbReference>
<accession>A0A0M0GQV4</accession>
<dbReference type="AlphaFoldDB" id="A0A0M0GQV4"/>
<comment type="caution">
    <text evidence="2">The sequence shown here is derived from an EMBL/GenBank/DDBJ whole genome shotgun (WGS) entry which is preliminary data.</text>
</comment>
<organism evidence="2 3">
    <name type="scientific">Rossellomorea marisflavi</name>
    <dbReference type="NCBI Taxonomy" id="189381"/>
    <lineage>
        <taxon>Bacteria</taxon>
        <taxon>Bacillati</taxon>
        <taxon>Bacillota</taxon>
        <taxon>Bacilli</taxon>
        <taxon>Bacillales</taxon>
        <taxon>Bacillaceae</taxon>
        <taxon>Rossellomorea</taxon>
    </lineage>
</organism>
<dbReference type="EMBL" id="LGUE01000001">
    <property type="protein sequence ID" value="KON91811.1"/>
    <property type="molecule type" value="Genomic_DNA"/>
</dbReference>
<dbReference type="OrthoDB" id="47917at2"/>
<evidence type="ECO:0000313" key="3">
    <source>
        <dbReference type="Proteomes" id="UP000037405"/>
    </source>
</evidence>
<gene>
    <name evidence="2" type="ORF">AF331_04810</name>
</gene>
<keyword evidence="3" id="KW-1185">Reference proteome</keyword>
<sequence length="304" mass="33808">MKKIIIGGCACLAGIGIAVGTYLFETAPSTHLPSKTETPQQQESPPGNGDTLQTVESNGPVGYALTDELHITYDEGRHWSRVPIGIEALFAGEYNGQENELIEQSFFLSEDLTAFLYVEGADDQRVKLLYSLDQGHTWNDTDIGGMIAPRFRKVDFLNEDDGYVVYTGERTMSSEATKVYMTHDSGETWTEVSHPDHYRLLYDGNFIDEKTGFLSYGILNPEEPDLYVTQDGGQSWVPARIEIPDEYHLIFTTAETPYVEGNDLVLLVNQGSSGDYKGGKVKGKFISKDNGLSWSFQKEVDADE</sequence>
<dbReference type="Gene3D" id="2.130.10.10">
    <property type="entry name" value="YVTN repeat-like/Quinoprotein amine dehydrogenase"/>
    <property type="match status" value="1"/>
</dbReference>
<evidence type="ECO:0008006" key="4">
    <source>
        <dbReference type="Google" id="ProtNLM"/>
    </source>
</evidence>
<dbReference type="SUPFAM" id="SSF110296">
    <property type="entry name" value="Oligoxyloglucan reducing end-specific cellobiohydrolase"/>
    <property type="match status" value="1"/>
</dbReference>